<dbReference type="GO" id="GO:0016020">
    <property type="term" value="C:membrane"/>
    <property type="evidence" value="ECO:0007669"/>
    <property type="project" value="UniProtKB-SubCell"/>
</dbReference>
<dbReference type="SUPFAM" id="SSF103473">
    <property type="entry name" value="MFS general substrate transporter"/>
    <property type="match status" value="1"/>
</dbReference>
<feature type="transmembrane region" description="Helical" evidence="5">
    <location>
        <begin position="185"/>
        <end position="207"/>
    </location>
</feature>
<reference evidence="7" key="3">
    <citation type="submission" date="2025-09" db="UniProtKB">
        <authorList>
            <consortium name="Ensembl"/>
        </authorList>
    </citation>
    <scope>IDENTIFICATION</scope>
</reference>
<evidence type="ECO:0000256" key="2">
    <source>
        <dbReference type="ARBA" id="ARBA00022692"/>
    </source>
</evidence>
<organism evidence="7 8">
    <name type="scientific">Maylandia zebra</name>
    <name type="common">zebra mbuna</name>
    <dbReference type="NCBI Taxonomy" id="106582"/>
    <lineage>
        <taxon>Eukaryota</taxon>
        <taxon>Metazoa</taxon>
        <taxon>Chordata</taxon>
        <taxon>Craniata</taxon>
        <taxon>Vertebrata</taxon>
        <taxon>Euteleostomi</taxon>
        <taxon>Actinopterygii</taxon>
        <taxon>Neopterygii</taxon>
        <taxon>Teleostei</taxon>
        <taxon>Neoteleostei</taxon>
        <taxon>Acanthomorphata</taxon>
        <taxon>Ovalentaria</taxon>
        <taxon>Cichlomorphae</taxon>
        <taxon>Cichliformes</taxon>
        <taxon>Cichlidae</taxon>
        <taxon>African cichlids</taxon>
        <taxon>Pseudocrenilabrinae</taxon>
        <taxon>Haplochromini</taxon>
        <taxon>Maylandia</taxon>
        <taxon>Maylandia zebra complex</taxon>
    </lineage>
</organism>
<evidence type="ECO:0000313" key="7">
    <source>
        <dbReference type="Ensembl" id="ENSMZEP00005015396.1"/>
    </source>
</evidence>
<evidence type="ECO:0000256" key="4">
    <source>
        <dbReference type="ARBA" id="ARBA00023136"/>
    </source>
</evidence>
<reference evidence="7 8" key="1">
    <citation type="journal article" date="2014" name="Nature">
        <title>The genomic substrate for adaptive radiation in African cichlid fish.</title>
        <authorList>
            <person name="Brawand D."/>
            <person name="Wagner C.E."/>
            <person name="Li Y.I."/>
            <person name="Malinsky M."/>
            <person name="Keller I."/>
            <person name="Fan S."/>
            <person name="Simakov O."/>
            <person name="Ng A.Y."/>
            <person name="Lim Z.W."/>
            <person name="Bezault E."/>
            <person name="Turner-Maier J."/>
            <person name="Johnson J."/>
            <person name="Alcazar R."/>
            <person name="Noh H.J."/>
            <person name="Russell P."/>
            <person name="Aken B."/>
            <person name="Alfoldi J."/>
            <person name="Amemiya C."/>
            <person name="Azzouzi N."/>
            <person name="Baroiller J.F."/>
            <person name="Barloy-Hubler F."/>
            <person name="Berlin A."/>
            <person name="Bloomquist R."/>
            <person name="Carleton K.L."/>
            <person name="Conte M.A."/>
            <person name="D'Cotta H."/>
            <person name="Eshel O."/>
            <person name="Gaffney L."/>
            <person name="Galibert F."/>
            <person name="Gante H.F."/>
            <person name="Gnerre S."/>
            <person name="Greuter L."/>
            <person name="Guyon R."/>
            <person name="Haddad N.S."/>
            <person name="Haerty W."/>
            <person name="Harris R.M."/>
            <person name="Hofmann H.A."/>
            <person name="Hourlier T."/>
            <person name="Hulata G."/>
            <person name="Jaffe D.B."/>
            <person name="Lara M."/>
            <person name="Lee A.P."/>
            <person name="MacCallum I."/>
            <person name="Mwaiko S."/>
            <person name="Nikaido M."/>
            <person name="Nishihara H."/>
            <person name="Ozouf-Costaz C."/>
            <person name="Penman D.J."/>
            <person name="Przybylski D."/>
            <person name="Rakotomanga M."/>
            <person name="Renn S.C.P."/>
            <person name="Ribeiro F.J."/>
            <person name="Ron M."/>
            <person name="Salzburger W."/>
            <person name="Sanchez-Pulido L."/>
            <person name="Santos M.E."/>
            <person name="Searle S."/>
            <person name="Sharpe T."/>
            <person name="Swofford R."/>
            <person name="Tan F.J."/>
            <person name="Williams L."/>
            <person name="Young S."/>
            <person name="Yin S."/>
            <person name="Okada N."/>
            <person name="Kocher T.D."/>
            <person name="Miska E.A."/>
            <person name="Lander E.S."/>
            <person name="Venkatesh B."/>
            <person name="Fernald R.D."/>
            <person name="Meyer A."/>
            <person name="Ponting C.P."/>
            <person name="Streelman J.T."/>
            <person name="Lindblad-Toh K."/>
            <person name="Seehausen O."/>
            <person name="Di Palma F."/>
        </authorList>
    </citation>
    <scope>NUCLEOTIDE SEQUENCE</scope>
</reference>
<proteinExistence type="predicted"/>
<reference evidence="7" key="2">
    <citation type="submission" date="2025-08" db="UniProtKB">
        <authorList>
            <consortium name="Ensembl"/>
        </authorList>
    </citation>
    <scope>IDENTIFICATION</scope>
</reference>
<keyword evidence="3 5" id="KW-1133">Transmembrane helix</keyword>
<feature type="transmembrane region" description="Helical" evidence="5">
    <location>
        <begin position="100"/>
        <end position="119"/>
    </location>
</feature>
<feature type="transmembrane region" description="Helical" evidence="5">
    <location>
        <begin position="131"/>
        <end position="150"/>
    </location>
</feature>
<dbReference type="Gene3D" id="1.20.1250.20">
    <property type="entry name" value="MFS general substrate transporter like domains"/>
    <property type="match status" value="1"/>
</dbReference>
<evidence type="ECO:0000259" key="6">
    <source>
        <dbReference type="PROSITE" id="PS50850"/>
    </source>
</evidence>
<accession>A0A3P9C0J2</accession>
<dbReference type="InterPro" id="IPR005829">
    <property type="entry name" value="Sugar_transporter_CS"/>
</dbReference>
<evidence type="ECO:0000313" key="8">
    <source>
        <dbReference type="Proteomes" id="UP000265160"/>
    </source>
</evidence>
<dbReference type="InterPro" id="IPR005828">
    <property type="entry name" value="MFS_sugar_transport-like"/>
</dbReference>
<protein>
    <submittedName>
        <fullName evidence="7">Solute carrier family 22 member 13a</fullName>
    </submittedName>
</protein>
<feature type="transmembrane region" description="Helical" evidence="5">
    <location>
        <begin position="282"/>
        <end position="305"/>
    </location>
</feature>
<sequence length="505" mass="56553">MAHFHIFVFIQSDPDRHCSTDWILSAAPNLTSEEQLNLTVPREEDGTFSKCEMFVPVSWDIDTIREYRLNETTGCQDGWVYGNMLYKFDLVCGQASLVEVIQAMFMAGVLVGSLVFGPFAESFGRKRATQIPAVLLSVFTVTTALCPNVYLYLVSLFLVGFGAGGYRVNSIILSTEWIGMSKRSWGACVTQLFSAIGECVLAGMIYGIRNWRLAQLITAVPLAVLIIYIWFIPESARWLLSRGRKEEAKQLIVKAAAINKHPIEVNNSVNNRGIKILFRSSLLTRYFFIIILSWFSVNLSIYSLYLDMQNFGLSIFVTQLLYGVFEVPSVLLSMWLLEILGRKILFIATLLIGGVSSILILAVPDGKSFVISQNTFSIVCLSCLRSLLLIIYFIMSVYHLSSCFRQTATALGSISARLGGLLAPLLNLLAMYHSVIPITVFSCLTLIGGFLGFLLPETKRKELPETTEEAERNGYQCLTTAAFQTCYFVSHHFFHLFLLNIFQTS</sequence>
<dbReference type="PROSITE" id="PS50850">
    <property type="entry name" value="MFS"/>
    <property type="match status" value="1"/>
</dbReference>
<dbReference type="GeneTree" id="ENSGT00940000154607"/>
<dbReference type="Pfam" id="PF00083">
    <property type="entry name" value="Sugar_tr"/>
    <property type="match status" value="1"/>
</dbReference>
<feature type="transmembrane region" description="Helical" evidence="5">
    <location>
        <begin position="213"/>
        <end position="232"/>
    </location>
</feature>
<feature type="transmembrane region" description="Helical" evidence="5">
    <location>
        <begin position="435"/>
        <end position="455"/>
    </location>
</feature>
<feature type="transmembrane region" description="Helical" evidence="5">
    <location>
        <begin position="407"/>
        <end position="429"/>
    </location>
</feature>
<dbReference type="AlphaFoldDB" id="A0A3P9C0J2"/>
<keyword evidence="2 5" id="KW-0812">Transmembrane</keyword>
<dbReference type="Ensembl" id="ENSMZET00005015894.1">
    <property type="protein sequence ID" value="ENSMZEP00005015396.1"/>
    <property type="gene ID" value="ENSMZEG00005011546.1"/>
</dbReference>
<evidence type="ECO:0000256" key="5">
    <source>
        <dbReference type="SAM" id="Phobius"/>
    </source>
</evidence>
<dbReference type="GO" id="GO:0022857">
    <property type="term" value="F:transmembrane transporter activity"/>
    <property type="evidence" value="ECO:0007669"/>
    <property type="project" value="InterPro"/>
</dbReference>
<feature type="domain" description="Major facilitator superfamily (MFS) profile" evidence="6">
    <location>
        <begin position="46"/>
        <end position="460"/>
    </location>
</feature>
<dbReference type="InterPro" id="IPR020846">
    <property type="entry name" value="MFS_dom"/>
</dbReference>
<dbReference type="PROSITE" id="PS00217">
    <property type="entry name" value="SUGAR_TRANSPORT_2"/>
    <property type="match status" value="1"/>
</dbReference>
<dbReference type="Proteomes" id="UP000265160">
    <property type="component" value="LG18"/>
</dbReference>
<name>A0A3P9C0J2_9CICH</name>
<evidence type="ECO:0000256" key="1">
    <source>
        <dbReference type="ARBA" id="ARBA00004141"/>
    </source>
</evidence>
<feature type="transmembrane region" description="Helical" evidence="5">
    <location>
        <begin position="156"/>
        <end position="173"/>
    </location>
</feature>
<feature type="transmembrane region" description="Helical" evidence="5">
    <location>
        <begin position="375"/>
        <end position="395"/>
    </location>
</feature>
<comment type="subcellular location">
    <subcellularLocation>
        <location evidence="1">Membrane</location>
        <topology evidence="1">Multi-pass membrane protein</topology>
    </subcellularLocation>
</comment>
<dbReference type="InterPro" id="IPR036259">
    <property type="entry name" value="MFS_trans_sf"/>
</dbReference>
<feature type="transmembrane region" description="Helical" evidence="5">
    <location>
        <begin position="344"/>
        <end position="363"/>
    </location>
</feature>
<feature type="transmembrane region" description="Helical" evidence="5">
    <location>
        <begin position="311"/>
        <end position="337"/>
    </location>
</feature>
<dbReference type="PANTHER" id="PTHR24064">
    <property type="entry name" value="SOLUTE CARRIER FAMILY 22 MEMBER"/>
    <property type="match status" value="1"/>
</dbReference>
<keyword evidence="4 5" id="KW-0472">Membrane</keyword>
<evidence type="ECO:0000256" key="3">
    <source>
        <dbReference type="ARBA" id="ARBA00022989"/>
    </source>
</evidence>
<keyword evidence="8" id="KW-1185">Reference proteome</keyword>
<dbReference type="PROSITE" id="PS00216">
    <property type="entry name" value="SUGAR_TRANSPORT_1"/>
    <property type="match status" value="1"/>
</dbReference>